<accession>A0ABT7PHC7</accession>
<name>A0ABT7PHC7_9BACT</name>
<evidence type="ECO:0000313" key="2">
    <source>
        <dbReference type="Proteomes" id="UP001239462"/>
    </source>
</evidence>
<dbReference type="RefSeq" id="WP_289163433.1">
    <property type="nucleotide sequence ID" value="NZ_JASZZN010000006.1"/>
</dbReference>
<gene>
    <name evidence="1" type="ORF">QTN89_10655</name>
</gene>
<dbReference type="Proteomes" id="UP001239462">
    <property type="component" value="Unassembled WGS sequence"/>
</dbReference>
<keyword evidence="2" id="KW-1185">Reference proteome</keyword>
<organism evidence="1 2">
    <name type="scientific">Roseiconus lacunae</name>
    <dbReference type="NCBI Taxonomy" id="2605694"/>
    <lineage>
        <taxon>Bacteria</taxon>
        <taxon>Pseudomonadati</taxon>
        <taxon>Planctomycetota</taxon>
        <taxon>Planctomycetia</taxon>
        <taxon>Pirellulales</taxon>
        <taxon>Pirellulaceae</taxon>
        <taxon>Roseiconus</taxon>
    </lineage>
</organism>
<dbReference type="InterPro" id="IPR041289">
    <property type="entry name" value="Bact_RF_family3"/>
</dbReference>
<dbReference type="EMBL" id="JASZZN010000006">
    <property type="protein sequence ID" value="MDM4015892.1"/>
    <property type="molecule type" value="Genomic_DNA"/>
</dbReference>
<protein>
    <submittedName>
        <fullName evidence="1">Uncharacterized protein</fullName>
    </submittedName>
</protein>
<sequence>MKTATKTELPSKELLNELANETSERCVSIYMKTATAGPETTQAPIRLKNLVRQAHEQLDGGNDTLKKALEEVAGMEHDSTFWQHQSHGLAILISPTRQAWISLPTEPKEEVTVGSHFSLCQLAAQSNTMATPLVLTLSWERASLLHVHQSSVTEVTTGGFPAAYDDIVTERDPEQQLQYHTQSGGSGGSDVAMYHGQGLGEQKIEADRQMYLNQIAKRLRSHAYDHDGPLWIMATEEVQGHFKSNCDLTIGHVISASPDSLNETARNTRLLGTRQSQTHGVSDSLGEKLGNALGKGLGSTKLDEILLAALDGRVETLIVQQQTPVRGSFDKDKRSVSVSPDGPDNLLDEAVRLTIQTGGEVVVADERDSEQTNASAAIFRYSIGS</sequence>
<dbReference type="Pfam" id="PF18845">
    <property type="entry name" value="baeRF_family3"/>
    <property type="match status" value="1"/>
</dbReference>
<proteinExistence type="predicted"/>
<evidence type="ECO:0000313" key="1">
    <source>
        <dbReference type="EMBL" id="MDM4015892.1"/>
    </source>
</evidence>
<reference evidence="1 2" key="1">
    <citation type="submission" date="2023-06" db="EMBL/GenBank/DDBJ databases">
        <title>Roseiconus lacunae JC819 isolated from Gulf of Mannar region, Tamil Nadu.</title>
        <authorList>
            <person name="Pk S."/>
            <person name="Ch S."/>
            <person name="Ch V.R."/>
        </authorList>
    </citation>
    <scope>NUCLEOTIDE SEQUENCE [LARGE SCALE GENOMIC DNA]</scope>
    <source>
        <strain evidence="1 2">JC819</strain>
    </source>
</reference>
<comment type="caution">
    <text evidence="1">The sequence shown here is derived from an EMBL/GenBank/DDBJ whole genome shotgun (WGS) entry which is preliminary data.</text>
</comment>